<comment type="function">
    <text evidence="1">Needed for flagellar regrowth and assembly.</text>
</comment>
<evidence type="ECO:0000259" key="8">
    <source>
        <dbReference type="Pfam" id="PF02108"/>
    </source>
</evidence>
<evidence type="ECO:0000313" key="9">
    <source>
        <dbReference type="EMBL" id="KUK36301.1"/>
    </source>
</evidence>
<comment type="similarity">
    <text evidence="2">Belongs to the FliH family.</text>
</comment>
<keyword evidence="6" id="KW-1006">Bacterial flagellum protein export</keyword>
<comment type="caution">
    <text evidence="9">The sequence shown here is derived from an EMBL/GenBank/DDBJ whole genome shotgun (WGS) entry which is preliminary data.</text>
</comment>
<organism evidence="9 10">
    <name type="scientific">Thermacetogenium phaeum</name>
    <dbReference type="NCBI Taxonomy" id="85874"/>
    <lineage>
        <taxon>Bacteria</taxon>
        <taxon>Bacillati</taxon>
        <taxon>Bacillota</taxon>
        <taxon>Clostridia</taxon>
        <taxon>Thermoanaerobacterales</taxon>
        <taxon>Thermoanaerobacteraceae</taxon>
        <taxon>Thermacetogenium</taxon>
    </lineage>
</organism>
<dbReference type="PANTHER" id="PTHR34982:SF1">
    <property type="entry name" value="FLAGELLAR ASSEMBLY PROTEIN FLIH"/>
    <property type="match status" value="1"/>
</dbReference>
<dbReference type="InterPro" id="IPR051472">
    <property type="entry name" value="T3SS_Stator/FliH"/>
</dbReference>
<feature type="domain" description="Flagellar assembly protein FliH/Type III secretion system HrpE" evidence="8">
    <location>
        <begin position="121"/>
        <end position="243"/>
    </location>
</feature>
<dbReference type="EMBL" id="LGFO01000121">
    <property type="protein sequence ID" value="KUK36301.1"/>
    <property type="molecule type" value="Genomic_DNA"/>
</dbReference>
<evidence type="ECO:0000256" key="1">
    <source>
        <dbReference type="ARBA" id="ARBA00003041"/>
    </source>
</evidence>
<reference evidence="10" key="1">
    <citation type="journal article" date="2015" name="MBio">
        <title>Genome-Resolved Metagenomic Analysis Reveals Roles for Candidate Phyla and Other Microbial Community Members in Biogeochemical Transformations in Oil Reservoirs.</title>
        <authorList>
            <person name="Hu P."/>
            <person name="Tom L."/>
            <person name="Singh A."/>
            <person name="Thomas B.C."/>
            <person name="Baker B.J."/>
            <person name="Piceno Y.M."/>
            <person name="Andersen G.L."/>
            <person name="Banfield J.F."/>
        </authorList>
    </citation>
    <scope>NUCLEOTIDE SEQUENCE [LARGE SCALE GENOMIC DNA]</scope>
</reference>
<dbReference type="GO" id="GO:0015031">
    <property type="term" value="P:protein transport"/>
    <property type="evidence" value="ECO:0007669"/>
    <property type="project" value="UniProtKB-KW"/>
</dbReference>
<evidence type="ECO:0000256" key="2">
    <source>
        <dbReference type="ARBA" id="ARBA00006602"/>
    </source>
</evidence>
<evidence type="ECO:0000256" key="3">
    <source>
        <dbReference type="ARBA" id="ARBA00022448"/>
    </source>
</evidence>
<proteinExistence type="inferred from homology"/>
<dbReference type="AlphaFoldDB" id="A0A101FFZ2"/>
<dbReference type="PANTHER" id="PTHR34982">
    <property type="entry name" value="YOP PROTEINS TRANSLOCATION PROTEIN L"/>
    <property type="match status" value="1"/>
</dbReference>
<gene>
    <name evidence="9" type="ORF">XD66_0990</name>
</gene>
<evidence type="ECO:0000256" key="7">
    <source>
        <dbReference type="SAM" id="Coils"/>
    </source>
</evidence>
<accession>A0A101FFZ2</accession>
<keyword evidence="9" id="KW-0282">Flagellum</keyword>
<dbReference type="InterPro" id="IPR018035">
    <property type="entry name" value="Flagellar_FliH/T3SS_HrpE"/>
</dbReference>
<dbReference type="GO" id="GO:0005829">
    <property type="term" value="C:cytosol"/>
    <property type="evidence" value="ECO:0007669"/>
    <property type="project" value="TreeGrafter"/>
</dbReference>
<feature type="coiled-coil region" evidence="7">
    <location>
        <begin position="60"/>
        <end position="136"/>
    </location>
</feature>
<keyword evidence="7" id="KW-0175">Coiled coil</keyword>
<dbReference type="GO" id="GO:0044781">
    <property type="term" value="P:bacterial-type flagellum organization"/>
    <property type="evidence" value="ECO:0007669"/>
    <property type="project" value="UniProtKB-KW"/>
</dbReference>
<evidence type="ECO:0000256" key="4">
    <source>
        <dbReference type="ARBA" id="ARBA00022795"/>
    </source>
</evidence>
<keyword evidence="9" id="KW-0966">Cell projection</keyword>
<protein>
    <submittedName>
        <fullName evidence="9">Flagellar assembly protein FliH</fullName>
    </submittedName>
</protein>
<dbReference type="Pfam" id="PF02108">
    <property type="entry name" value="FliH"/>
    <property type="match status" value="1"/>
</dbReference>
<sequence>MRSLSKVIKASCFSLSSPRVVRAWPERLMNKEEDEDGEFLDPTEARRIVAETEEMVQHLLNEARERAEKVLSEARLEAERILQEAREKSCALQEEAREKGYQEGLQAARESLREERKKLEEEIASIKESLETEKKRIIRELEPELLELATVIARRVLHAELTIAPDQIAAIARAVLERAQGAGETVLKVNSGDYDAISGLLAGEAQKGGAVRVEVDNSLPMGCLAETPFGTVDGTVEGQLQEVIGDLQEVSRTD</sequence>
<dbReference type="Proteomes" id="UP000053326">
    <property type="component" value="Unassembled WGS sequence"/>
</dbReference>
<keyword evidence="3" id="KW-0813">Transport</keyword>
<evidence type="ECO:0000313" key="10">
    <source>
        <dbReference type="Proteomes" id="UP000053326"/>
    </source>
</evidence>
<evidence type="ECO:0000256" key="6">
    <source>
        <dbReference type="ARBA" id="ARBA00023225"/>
    </source>
</evidence>
<keyword evidence="5" id="KW-0653">Protein transport</keyword>
<keyword evidence="9" id="KW-0969">Cilium</keyword>
<keyword evidence="4" id="KW-1005">Bacterial flagellum biogenesis</keyword>
<name>A0A101FFZ2_9THEO</name>
<evidence type="ECO:0000256" key="5">
    <source>
        <dbReference type="ARBA" id="ARBA00022927"/>
    </source>
</evidence>